<feature type="domain" description="Peptidoglycan binding-like" evidence="1">
    <location>
        <begin position="101"/>
        <end position="156"/>
    </location>
</feature>
<dbReference type="InterPro" id="IPR036365">
    <property type="entry name" value="PGBD-like_sf"/>
</dbReference>
<dbReference type="Pfam" id="PF01471">
    <property type="entry name" value="PG_binding_1"/>
    <property type="match status" value="1"/>
</dbReference>
<dbReference type="AlphaFoldDB" id="A0A919P4H9"/>
<comment type="caution">
    <text evidence="2">The sequence shown here is derived from an EMBL/GenBank/DDBJ whole genome shotgun (WGS) entry which is preliminary data.</text>
</comment>
<evidence type="ECO:0000313" key="3">
    <source>
        <dbReference type="Proteomes" id="UP000632740"/>
    </source>
</evidence>
<dbReference type="Proteomes" id="UP000632740">
    <property type="component" value="Unassembled WGS sequence"/>
</dbReference>
<name>A0A919P4H9_9CELL</name>
<dbReference type="SUPFAM" id="SSF47090">
    <property type="entry name" value="PGBD-like"/>
    <property type="match status" value="1"/>
</dbReference>
<dbReference type="EMBL" id="BONK01000007">
    <property type="protein sequence ID" value="GIG21466.1"/>
    <property type="molecule type" value="Genomic_DNA"/>
</dbReference>
<gene>
    <name evidence="2" type="ORF">Cch01nite_21900</name>
</gene>
<organism evidence="2 3">
    <name type="scientific">Cellulomonas chitinilytica</name>
    <dbReference type="NCBI Taxonomy" id="398759"/>
    <lineage>
        <taxon>Bacteria</taxon>
        <taxon>Bacillati</taxon>
        <taxon>Actinomycetota</taxon>
        <taxon>Actinomycetes</taxon>
        <taxon>Micrococcales</taxon>
        <taxon>Cellulomonadaceae</taxon>
        <taxon>Cellulomonas</taxon>
    </lineage>
</organism>
<reference evidence="2" key="1">
    <citation type="submission" date="2021-01" db="EMBL/GenBank/DDBJ databases">
        <title>Whole genome shotgun sequence of Cellulomonas chitinilytica NBRC 110799.</title>
        <authorList>
            <person name="Komaki H."/>
            <person name="Tamura T."/>
        </authorList>
    </citation>
    <scope>NUCLEOTIDE SEQUENCE</scope>
    <source>
        <strain evidence="2">NBRC 110799</strain>
    </source>
</reference>
<dbReference type="RefSeq" id="WP_203753394.1">
    <property type="nucleotide sequence ID" value="NZ_BONK01000007.1"/>
</dbReference>
<dbReference type="Gene3D" id="1.10.101.10">
    <property type="entry name" value="PGBD-like superfamily/PGBD"/>
    <property type="match status" value="1"/>
</dbReference>
<evidence type="ECO:0000259" key="1">
    <source>
        <dbReference type="Pfam" id="PF01471"/>
    </source>
</evidence>
<dbReference type="InterPro" id="IPR002477">
    <property type="entry name" value="Peptidoglycan-bd-like"/>
</dbReference>
<dbReference type="InterPro" id="IPR036366">
    <property type="entry name" value="PGBDSf"/>
</dbReference>
<accession>A0A919P4H9</accession>
<protein>
    <recommendedName>
        <fullName evidence="1">Peptidoglycan binding-like domain-containing protein</fullName>
    </recommendedName>
</protein>
<sequence length="175" mass="18106">MKITTRTSRTVTLLVRSAMAAVLVIVGVGVTASASSAAPPICRHGWGNFFTSPYPMAALDGPVQVAAPSYYGSIGCNIPIGTNQKGDWTGNVYTTSPDETGVGLLQRTLNLCYGYNLTVDGIYGANTTAAVKSVQAITFAKGGADGIYGINTSAAMKHPTVTSSHALTTPCHYLA</sequence>
<evidence type="ECO:0000313" key="2">
    <source>
        <dbReference type="EMBL" id="GIG21466.1"/>
    </source>
</evidence>
<proteinExistence type="predicted"/>
<keyword evidence="3" id="KW-1185">Reference proteome</keyword>